<feature type="transmembrane region" description="Helical" evidence="13">
    <location>
        <begin position="395"/>
        <end position="419"/>
    </location>
</feature>
<feature type="binding site" evidence="12">
    <location>
        <position position="117"/>
    </location>
    <ligand>
        <name>K(+)</name>
        <dbReference type="ChEBI" id="CHEBI:29103"/>
    </ligand>
</feature>
<accession>A0A9D1N7I6</accession>
<dbReference type="GO" id="GO:0015379">
    <property type="term" value="F:potassium:chloride symporter activity"/>
    <property type="evidence" value="ECO:0007669"/>
    <property type="project" value="InterPro"/>
</dbReference>
<evidence type="ECO:0000313" key="14">
    <source>
        <dbReference type="EMBL" id="HIU96142.1"/>
    </source>
</evidence>
<keyword evidence="8 12" id="KW-0630">Potassium</keyword>
<feature type="binding site" evidence="12">
    <location>
        <position position="116"/>
    </location>
    <ligand>
        <name>K(+)</name>
        <dbReference type="ChEBI" id="CHEBI:29103"/>
    </ligand>
</feature>
<dbReference type="PANTHER" id="PTHR32024">
    <property type="entry name" value="TRK SYSTEM POTASSIUM UPTAKE PROTEIN TRKG-RELATED"/>
    <property type="match status" value="1"/>
</dbReference>
<comment type="subcellular location">
    <subcellularLocation>
        <location evidence="1">Cell inner membrane</location>
        <topology evidence="1">Multi-pass membrane protein</topology>
    </subcellularLocation>
</comment>
<dbReference type="PIRSF" id="PIRSF006247">
    <property type="entry name" value="TrkH"/>
    <property type="match status" value="1"/>
</dbReference>
<name>A0A9D1N7I6_9FIRM</name>
<evidence type="ECO:0000256" key="12">
    <source>
        <dbReference type="PIRSR" id="PIRSR006247-1"/>
    </source>
</evidence>
<feature type="transmembrane region" description="Helical" evidence="13">
    <location>
        <begin position="186"/>
        <end position="205"/>
    </location>
</feature>
<feature type="transmembrane region" description="Helical" evidence="13">
    <location>
        <begin position="44"/>
        <end position="63"/>
    </location>
</feature>
<keyword evidence="3" id="KW-0813">Transport</keyword>
<feature type="binding site" evidence="12">
    <location>
        <position position="320"/>
    </location>
    <ligand>
        <name>K(+)</name>
        <dbReference type="ChEBI" id="CHEBI:29103"/>
    </ligand>
</feature>
<feature type="binding site" evidence="12">
    <location>
        <position position="225"/>
    </location>
    <ligand>
        <name>K(+)</name>
        <dbReference type="ChEBI" id="CHEBI:29103"/>
    </ligand>
</feature>
<evidence type="ECO:0008006" key="16">
    <source>
        <dbReference type="Google" id="ProtNLM"/>
    </source>
</evidence>
<feature type="binding site" evidence="12">
    <location>
        <position position="437"/>
    </location>
    <ligand>
        <name>K(+)</name>
        <dbReference type="ChEBI" id="CHEBI:29103"/>
    </ligand>
</feature>
<feature type="transmembrane region" description="Helical" evidence="13">
    <location>
        <begin position="337"/>
        <end position="369"/>
    </location>
</feature>
<sequence length="489" mass="53040">MSVANLNYKAIIKIMGIIILVLGLTMVIPWIYSIASGDSDATSAFGKCVPPTIIAGLVIILAVKSHKPRFRAREGYIVVASCWVLASTIGAFPYYLSEFTDTYIDAVFEATAGFTTTGCTVVTGNILSGGLLLWKAISNWLGGMGILLFVISFLPALGINGQIIARAETPGPVLRKMTVRMSDSAKILYITYISLTILEIILLMLSGKMPFFDAVITSLGNISTGGVMVHPEGIAYYESVYIEVVMAIFCIFSALNFVLYHYLITGKFKFFFKDVELRAFLTILAGGVVLCTVGLMTGTGDSFASSLRASFFQVISMGTTSGYISTPYISWPTSCQMILITMMFIGGCAASTSGSIKVIRVIVMLKLIWRGCIRRIHPRSVVAVKVGRDPISAPVVSAISAFVLTYFLVFLISILVLSFQGLDIDSTVTATLAIMSNTGTAFGETAVAGNYAMFHPFLKLFMSCLMIVGRLELFTIIILFTGNFWGRDR</sequence>
<reference evidence="14" key="1">
    <citation type="submission" date="2020-10" db="EMBL/GenBank/DDBJ databases">
        <authorList>
            <person name="Gilroy R."/>
        </authorList>
    </citation>
    <scope>NUCLEOTIDE SEQUENCE</scope>
    <source>
        <strain evidence="14">ChiSjej4B22-8349</strain>
    </source>
</reference>
<evidence type="ECO:0000256" key="1">
    <source>
        <dbReference type="ARBA" id="ARBA00004429"/>
    </source>
</evidence>
<keyword evidence="5" id="KW-0997">Cell inner membrane</keyword>
<dbReference type="Pfam" id="PF02386">
    <property type="entry name" value="TrkH"/>
    <property type="match status" value="1"/>
</dbReference>
<evidence type="ECO:0000256" key="8">
    <source>
        <dbReference type="ARBA" id="ARBA00022958"/>
    </source>
</evidence>
<dbReference type="GO" id="GO:0005886">
    <property type="term" value="C:plasma membrane"/>
    <property type="evidence" value="ECO:0007669"/>
    <property type="project" value="UniProtKB-SubCell"/>
</dbReference>
<keyword evidence="10" id="KW-0406">Ion transport</keyword>
<feature type="transmembrane region" description="Helical" evidence="13">
    <location>
        <begin position="460"/>
        <end position="485"/>
    </location>
</feature>
<keyword evidence="11 13" id="KW-0472">Membrane</keyword>
<dbReference type="GO" id="GO:0046872">
    <property type="term" value="F:metal ion binding"/>
    <property type="evidence" value="ECO:0007669"/>
    <property type="project" value="UniProtKB-KW"/>
</dbReference>
<comment type="similarity">
    <text evidence="2">Belongs to the TrkH potassium transport family.</text>
</comment>
<evidence type="ECO:0000313" key="15">
    <source>
        <dbReference type="Proteomes" id="UP000824130"/>
    </source>
</evidence>
<evidence type="ECO:0000256" key="4">
    <source>
        <dbReference type="ARBA" id="ARBA00022475"/>
    </source>
</evidence>
<evidence type="ECO:0000256" key="6">
    <source>
        <dbReference type="ARBA" id="ARBA00022538"/>
    </source>
</evidence>
<feature type="transmembrane region" description="Helical" evidence="13">
    <location>
        <begin position="241"/>
        <end position="259"/>
    </location>
</feature>
<dbReference type="Proteomes" id="UP000824130">
    <property type="component" value="Unassembled WGS sequence"/>
</dbReference>
<evidence type="ECO:0000256" key="5">
    <source>
        <dbReference type="ARBA" id="ARBA00022519"/>
    </source>
</evidence>
<evidence type="ECO:0000256" key="11">
    <source>
        <dbReference type="ARBA" id="ARBA00023136"/>
    </source>
</evidence>
<dbReference type="AlphaFoldDB" id="A0A9D1N7I6"/>
<feature type="transmembrane region" description="Helical" evidence="13">
    <location>
        <begin position="75"/>
        <end position="96"/>
    </location>
</feature>
<feature type="transmembrane region" description="Helical" evidence="13">
    <location>
        <begin position="279"/>
        <end position="299"/>
    </location>
</feature>
<proteinExistence type="inferred from homology"/>
<organism evidence="14 15">
    <name type="scientific">Candidatus Allocopromorpha excrementipullorum</name>
    <dbReference type="NCBI Taxonomy" id="2840743"/>
    <lineage>
        <taxon>Bacteria</taxon>
        <taxon>Bacillati</taxon>
        <taxon>Bacillota</taxon>
        <taxon>Clostridia</taxon>
        <taxon>Eubacteriales</taxon>
        <taxon>Eubacteriaceae</taxon>
        <taxon>Eubacteriaceae incertae sedis</taxon>
        <taxon>Candidatus Allocopromorpha</taxon>
    </lineage>
</organism>
<reference evidence="14" key="2">
    <citation type="journal article" date="2021" name="PeerJ">
        <title>Extensive microbial diversity within the chicken gut microbiome revealed by metagenomics and culture.</title>
        <authorList>
            <person name="Gilroy R."/>
            <person name="Ravi A."/>
            <person name="Getino M."/>
            <person name="Pursley I."/>
            <person name="Horton D.L."/>
            <person name="Alikhan N.F."/>
            <person name="Baker D."/>
            <person name="Gharbi K."/>
            <person name="Hall N."/>
            <person name="Watson M."/>
            <person name="Adriaenssens E.M."/>
            <person name="Foster-Nyarko E."/>
            <person name="Jarju S."/>
            <person name="Secka A."/>
            <person name="Antonio M."/>
            <person name="Oren A."/>
            <person name="Chaudhuri R.R."/>
            <person name="La Ragione R."/>
            <person name="Hildebrand F."/>
            <person name="Pallen M.J."/>
        </authorList>
    </citation>
    <scope>NUCLEOTIDE SEQUENCE</scope>
    <source>
        <strain evidence="14">ChiSjej4B22-8349</strain>
    </source>
</reference>
<keyword evidence="9 13" id="KW-1133">Transmembrane helix</keyword>
<evidence type="ECO:0000256" key="3">
    <source>
        <dbReference type="ARBA" id="ARBA00022448"/>
    </source>
</evidence>
<evidence type="ECO:0000256" key="2">
    <source>
        <dbReference type="ARBA" id="ARBA00009137"/>
    </source>
</evidence>
<keyword evidence="12" id="KW-0479">Metal-binding</keyword>
<comment type="caution">
    <text evidence="14">The sequence shown here is derived from an EMBL/GenBank/DDBJ whole genome shotgun (WGS) entry which is preliminary data.</text>
</comment>
<evidence type="ECO:0000256" key="13">
    <source>
        <dbReference type="SAM" id="Phobius"/>
    </source>
</evidence>
<evidence type="ECO:0000256" key="7">
    <source>
        <dbReference type="ARBA" id="ARBA00022692"/>
    </source>
</evidence>
<dbReference type="InterPro" id="IPR004772">
    <property type="entry name" value="TrkH"/>
</dbReference>
<keyword evidence="7 13" id="KW-0812">Transmembrane</keyword>
<feature type="transmembrane region" description="Helical" evidence="13">
    <location>
        <begin position="311"/>
        <end position="331"/>
    </location>
</feature>
<keyword evidence="6" id="KW-0633">Potassium transport</keyword>
<protein>
    <recommendedName>
        <fullName evidence="16">Trk system potassium uptake protein</fullName>
    </recommendedName>
</protein>
<dbReference type="InterPro" id="IPR003445">
    <property type="entry name" value="Cat_transpt"/>
</dbReference>
<evidence type="ECO:0000256" key="10">
    <source>
        <dbReference type="ARBA" id="ARBA00023065"/>
    </source>
</evidence>
<dbReference type="EMBL" id="DVOB01000122">
    <property type="protein sequence ID" value="HIU96142.1"/>
    <property type="molecule type" value="Genomic_DNA"/>
</dbReference>
<gene>
    <name evidence="14" type="ORF">IAD25_05445</name>
</gene>
<keyword evidence="4" id="KW-1003">Cell membrane</keyword>
<feature type="transmembrane region" description="Helical" evidence="13">
    <location>
        <begin position="12"/>
        <end position="32"/>
    </location>
</feature>
<dbReference type="PANTHER" id="PTHR32024:SF2">
    <property type="entry name" value="TRK SYSTEM POTASSIUM UPTAKE PROTEIN TRKG-RELATED"/>
    <property type="match status" value="1"/>
</dbReference>
<evidence type="ECO:0000256" key="9">
    <source>
        <dbReference type="ARBA" id="ARBA00022989"/>
    </source>
</evidence>
<feature type="transmembrane region" description="Helical" evidence="13">
    <location>
        <begin position="140"/>
        <end position="165"/>
    </location>
</feature>